<dbReference type="EMBL" id="BARS01005189">
    <property type="protein sequence ID" value="GAF69530.1"/>
    <property type="molecule type" value="Genomic_DNA"/>
</dbReference>
<reference evidence="1" key="1">
    <citation type="journal article" date="2014" name="Front. Microbiol.">
        <title>High frequency of phylogenetically diverse reductive dehalogenase-homologous genes in deep subseafloor sedimentary metagenomes.</title>
        <authorList>
            <person name="Kawai M."/>
            <person name="Futagami T."/>
            <person name="Toyoda A."/>
            <person name="Takaki Y."/>
            <person name="Nishi S."/>
            <person name="Hori S."/>
            <person name="Arai W."/>
            <person name="Tsubouchi T."/>
            <person name="Morono Y."/>
            <person name="Uchiyama I."/>
            <person name="Ito T."/>
            <person name="Fujiyama A."/>
            <person name="Inagaki F."/>
            <person name="Takami H."/>
        </authorList>
    </citation>
    <scope>NUCLEOTIDE SEQUENCE</scope>
    <source>
        <strain evidence="1">Expedition CK06-06</strain>
    </source>
</reference>
<sequence>MSFRTVLLLAAIATALPACTVNMVEPGAVSSDGTVYLGFNLFDARGKPDREDYQIGQQLGAFSSIRLKTDAPVAVTKVHVIFADGER</sequence>
<protein>
    <submittedName>
        <fullName evidence="1">Uncharacterized protein</fullName>
    </submittedName>
</protein>
<feature type="non-terminal residue" evidence="1">
    <location>
        <position position="87"/>
    </location>
</feature>
<comment type="caution">
    <text evidence="1">The sequence shown here is derived from an EMBL/GenBank/DDBJ whole genome shotgun (WGS) entry which is preliminary data.</text>
</comment>
<gene>
    <name evidence="1" type="ORF">S01H1_10155</name>
</gene>
<accession>X0T0H0</accession>
<dbReference type="AlphaFoldDB" id="X0T0H0"/>
<evidence type="ECO:0000313" key="1">
    <source>
        <dbReference type="EMBL" id="GAF69530.1"/>
    </source>
</evidence>
<name>X0T0H0_9ZZZZ</name>
<organism evidence="1">
    <name type="scientific">marine sediment metagenome</name>
    <dbReference type="NCBI Taxonomy" id="412755"/>
    <lineage>
        <taxon>unclassified sequences</taxon>
        <taxon>metagenomes</taxon>
        <taxon>ecological metagenomes</taxon>
    </lineage>
</organism>
<proteinExistence type="predicted"/>